<gene>
    <name evidence="13" type="ORF">WICANDRAFT_59643</name>
</gene>
<feature type="transmembrane region" description="Helical" evidence="10">
    <location>
        <begin position="254"/>
        <end position="271"/>
    </location>
</feature>
<feature type="transmembrane region" description="Helical" evidence="10">
    <location>
        <begin position="336"/>
        <end position="356"/>
    </location>
</feature>
<dbReference type="AlphaFoldDB" id="A0A1E3P829"/>
<dbReference type="EMBL" id="KV454208">
    <property type="protein sequence ID" value="ODQ61559.1"/>
    <property type="molecule type" value="Genomic_DNA"/>
</dbReference>
<dbReference type="Proteomes" id="UP000094112">
    <property type="component" value="Unassembled WGS sequence"/>
</dbReference>
<dbReference type="InterPro" id="IPR017871">
    <property type="entry name" value="ABC_transporter-like_CS"/>
</dbReference>
<feature type="transmembrane region" description="Helical" evidence="10">
    <location>
        <begin position="804"/>
        <end position="823"/>
    </location>
</feature>
<keyword evidence="9 10" id="KW-0472">Membrane</keyword>
<name>A0A1E3P829_WICAA</name>
<dbReference type="PROSITE" id="PS50893">
    <property type="entry name" value="ABC_TRANSPORTER_2"/>
    <property type="match status" value="2"/>
</dbReference>
<comment type="similarity">
    <text evidence="2">Belongs to the ABC transporter superfamily. ABCC family. Conjugate transporter (TC 3.A.1.208) subfamily.</text>
</comment>
<dbReference type="GO" id="GO:0016887">
    <property type="term" value="F:ATP hydrolysis activity"/>
    <property type="evidence" value="ECO:0007669"/>
    <property type="project" value="InterPro"/>
</dbReference>
<feature type="domain" description="ABC transmembrane type-1" evidence="12">
    <location>
        <begin position="694"/>
        <end position="967"/>
    </location>
</feature>
<feature type="domain" description="ABC transmembrane type-1" evidence="12">
    <location>
        <begin position="112"/>
        <end position="394"/>
    </location>
</feature>
<evidence type="ECO:0000256" key="4">
    <source>
        <dbReference type="ARBA" id="ARBA00022692"/>
    </source>
</evidence>
<evidence type="ECO:0000256" key="3">
    <source>
        <dbReference type="ARBA" id="ARBA00022448"/>
    </source>
</evidence>
<dbReference type="PANTHER" id="PTHR24223:SF456">
    <property type="entry name" value="MULTIDRUG RESISTANCE-ASSOCIATED PROTEIN LETHAL(2)03659"/>
    <property type="match status" value="1"/>
</dbReference>
<dbReference type="CDD" id="cd03244">
    <property type="entry name" value="ABCC_MRP_domain2"/>
    <property type="match status" value="1"/>
</dbReference>
<keyword evidence="7" id="KW-0067">ATP-binding</keyword>
<dbReference type="GO" id="GO:0008559">
    <property type="term" value="F:ABC-type xenobiotic transporter activity"/>
    <property type="evidence" value="ECO:0007669"/>
    <property type="project" value="TreeGrafter"/>
</dbReference>
<dbReference type="InterPro" id="IPR027417">
    <property type="entry name" value="P-loop_NTPase"/>
</dbReference>
<dbReference type="SUPFAM" id="SSF90123">
    <property type="entry name" value="ABC transporter transmembrane region"/>
    <property type="match status" value="2"/>
</dbReference>
<feature type="transmembrane region" description="Helical" evidence="10">
    <location>
        <begin position="727"/>
        <end position="751"/>
    </location>
</feature>
<evidence type="ECO:0000256" key="6">
    <source>
        <dbReference type="ARBA" id="ARBA00022741"/>
    </source>
</evidence>
<dbReference type="Pfam" id="PF00664">
    <property type="entry name" value="ABC_membrane"/>
    <property type="match status" value="2"/>
</dbReference>
<evidence type="ECO:0000256" key="7">
    <source>
        <dbReference type="ARBA" id="ARBA00022840"/>
    </source>
</evidence>
<evidence type="ECO:0000313" key="14">
    <source>
        <dbReference type="Proteomes" id="UP000094112"/>
    </source>
</evidence>
<feature type="domain" description="ABC transporter" evidence="11">
    <location>
        <begin position="420"/>
        <end position="636"/>
    </location>
</feature>
<comment type="subcellular location">
    <subcellularLocation>
        <location evidence="1">Membrane</location>
        <topology evidence="1">Multi-pass membrane protein</topology>
    </subcellularLocation>
</comment>
<evidence type="ECO:0000256" key="8">
    <source>
        <dbReference type="ARBA" id="ARBA00022989"/>
    </source>
</evidence>
<dbReference type="SUPFAM" id="SSF52540">
    <property type="entry name" value="P-loop containing nucleoside triphosphate hydrolases"/>
    <property type="match status" value="2"/>
</dbReference>
<dbReference type="InterPro" id="IPR050173">
    <property type="entry name" value="ABC_transporter_C-like"/>
</dbReference>
<dbReference type="InterPro" id="IPR003439">
    <property type="entry name" value="ABC_transporter-like_ATP-bd"/>
</dbReference>
<dbReference type="CDD" id="cd18597">
    <property type="entry name" value="ABC_6TM_YOR1_D1_like"/>
    <property type="match status" value="1"/>
</dbReference>
<feature type="transmembrane region" description="Helical" evidence="10">
    <location>
        <begin position="368"/>
        <end position="392"/>
    </location>
</feature>
<evidence type="ECO:0000259" key="11">
    <source>
        <dbReference type="PROSITE" id="PS50893"/>
    </source>
</evidence>
<keyword evidence="4 10" id="KW-0812">Transmembrane</keyword>
<dbReference type="FunFam" id="3.40.50.300:FF:000838">
    <property type="entry name" value="ABC multidrug transporter (Eurofung)"/>
    <property type="match status" value="1"/>
</dbReference>
<accession>A0A1E3P829</accession>
<dbReference type="PANTHER" id="PTHR24223">
    <property type="entry name" value="ATP-BINDING CASSETTE SUB-FAMILY C"/>
    <property type="match status" value="1"/>
</dbReference>
<sequence>MKEHLEEKPSKYTPELQQRLFTPVLNKKVPPIPSKEEKTPFPKPNLLSAVLFWWLTPLYKIGYKRTLVSNDLWYLRDDIGVEKTYAIFNSHLDSGKSIMISLFLTFKYEYSFALFAKVLADLIQVLLPLLTKALVNFVEQRILNGGKVNKGIGYAIGCAVLVCIDGILVNHSLYHSMLVGSKVKAILTKSLLEKSTKTSEESRKEFTTSKVTSLMGTDLTRLEFAIGFLPMGFAIPLPVIIAIALVIINIGVSSLAGIGVFFVAIFILAFLGKQMFKLRGVANVFTDERVGLVRELIQSLKFIKFYAWEDAYEEKYQNIRTKESSVVFSMQRYRNIMMAFVLTLPSVISMVSFLVLHSVDNSRSVADIFSSLTLFGVLSQEIMMLPIIIGVVTDGKVAFKRIGEYLAVNEENIEITPDVLDDANSIEAEDLSLHNVQNATFDIKSGEFVVVVGIVGSGKSSLLKALNGKFTSGKLRYSGESIFCDEPWIQSTTIRENIIFGENFDQVRYKKVLKACSLESDLKNLPFSDLTQVGDRGVTLSGGQKARINLARALYKDVDIYLLDDVLSAVDAKVGDAIVNDCLFGILKEKTRVLATHHLSLVHQADRIIFLGETLQIGALKDFANNKEFQTLMSFGNSKKLEEKKEVFEVQERQTDKELINDEEQAVNSIKYVVYKQYLKAGNSRYYLAVPLNLLLLTLSVFTLLFANVWLSYWIEQKFHQPSGFYIGFYLMFTILCVLFTGCQFVMVAYLSITAAKRLNIGAFTRVLHAPMSLIDSTPVGRILNRFTKDTETLDNQIGEQLRLFLYISALLIGYMVLCVVYMPWFAIAIPFVVVICIGLVNYYQASAREIKRIEAVKRSFVYNNFNETLGGLNTIKSFGKVKDFLRKNDVFLNEMNEAGFLVIANQRFISIMLTLVACFLCLIILLLIVNQSFHISAEGAGLVTNYILQLVLLLSLLLRSFTDLENEMNSVERVCHYANEIEQEARYKTEDFQFQNGDLKFQNVCFRYRENLPLVLQNINLDIHSGEKIGIVGRTGGGKSTIGNALFRIGEYSGLIEINGVDISKIGLFNLRSQLTIIPQDPVLFKGDIKSNIDPFNQFGEDEINQALGKTGLKLSSNEKVEEGGLNFSLGERQLLALARALVRNSKVLYLDEATSSIDFETDSKVQKIINEEFTDCTVLCVAHRLHTILKYDRIIVLDGGEIVEIGEPKFLYQQNGLFKEMCEKSSIDLFI</sequence>
<keyword evidence="5" id="KW-0677">Repeat</keyword>
<organism evidence="13 14">
    <name type="scientific">Wickerhamomyces anomalus (strain ATCC 58044 / CBS 1984 / NCYC 433 / NRRL Y-366-8)</name>
    <name type="common">Yeast</name>
    <name type="synonym">Hansenula anomala</name>
    <dbReference type="NCBI Taxonomy" id="683960"/>
    <lineage>
        <taxon>Eukaryota</taxon>
        <taxon>Fungi</taxon>
        <taxon>Dikarya</taxon>
        <taxon>Ascomycota</taxon>
        <taxon>Saccharomycotina</taxon>
        <taxon>Saccharomycetes</taxon>
        <taxon>Phaffomycetales</taxon>
        <taxon>Wickerhamomycetaceae</taxon>
        <taxon>Wickerhamomyces</taxon>
    </lineage>
</organism>
<dbReference type="PROSITE" id="PS50929">
    <property type="entry name" value="ABC_TM1F"/>
    <property type="match status" value="2"/>
</dbReference>
<keyword evidence="6" id="KW-0547">Nucleotide-binding</keyword>
<evidence type="ECO:0000256" key="5">
    <source>
        <dbReference type="ARBA" id="ARBA00022737"/>
    </source>
</evidence>
<dbReference type="Gene3D" id="1.20.1560.10">
    <property type="entry name" value="ABC transporter type 1, transmembrane domain"/>
    <property type="match status" value="2"/>
</dbReference>
<feature type="transmembrane region" description="Helical" evidence="10">
    <location>
        <begin position="224"/>
        <end position="248"/>
    </location>
</feature>
<dbReference type="STRING" id="683960.A0A1E3P829"/>
<keyword evidence="8 10" id="KW-1133">Transmembrane helix</keyword>
<feature type="transmembrane region" description="Helical" evidence="10">
    <location>
        <begin position="941"/>
        <end position="959"/>
    </location>
</feature>
<reference evidence="13 14" key="1">
    <citation type="journal article" date="2016" name="Proc. Natl. Acad. Sci. U.S.A.">
        <title>Comparative genomics of biotechnologically important yeasts.</title>
        <authorList>
            <person name="Riley R."/>
            <person name="Haridas S."/>
            <person name="Wolfe K.H."/>
            <person name="Lopes M.R."/>
            <person name="Hittinger C.T."/>
            <person name="Goeker M."/>
            <person name="Salamov A.A."/>
            <person name="Wisecaver J.H."/>
            <person name="Long T.M."/>
            <person name="Calvey C.H."/>
            <person name="Aerts A.L."/>
            <person name="Barry K.W."/>
            <person name="Choi C."/>
            <person name="Clum A."/>
            <person name="Coughlan A.Y."/>
            <person name="Deshpande S."/>
            <person name="Douglass A.P."/>
            <person name="Hanson S.J."/>
            <person name="Klenk H.-P."/>
            <person name="LaButti K.M."/>
            <person name="Lapidus A."/>
            <person name="Lindquist E.A."/>
            <person name="Lipzen A.M."/>
            <person name="Meier-Kolthoff J.P."/>
            <person name="Ohm R.A."/>
            <person name="Otillar R.P."/>
            <person name="Pangilinan J.L."/>
            <person name="Peng Y."/>
            <person name="Rokas A."/>
            <person name="Rosa C.A."/>
            <person name="Scheuner C."/>
            <person name="Sibirny A.A."/>
            <person name="Slot J.C."/>
            <person name="Stielow J.B."/>
            <person name="Sun H."/>
            <person name="Kurtzman C.P."/>
            <person name="Blackwell M."/>
            <person name="Grigoriev I.V."/>
            <person name="Jeffries T.W."/>
        </authorList>
    </citation>
    <scope>NUCLEOTIDE SEQUENCE [LARGE SCALE GENOMIC DNA]</scope>
    <source>
        <strain evidence="14">ATCC 58044 / CBS 1984 / NCYC 433 / NRRL Y-366-8</strain>
    </source>
</reference>
<protein>
    <submittedName>
        <fullName evidence="13">Uncharacterized protein</fullName>
    </submittedName>
</protein>
<evidence type="ECO:0000256" key="1">
    <source>
        <dbReference type="ARBA" id="ARBA00004141"/>
    </source>
</evidence>
<dbReference type="GO" id="GO:0005886">
    <property type="term" value="C:plasma membrane"/>
    <property type="evidence" value="ECO:0007669"/>
    <property type="project" value="TreeGrafter"/>
</dbReference>
<dbReference type="GeneID" id="30200093"/>
<dbReference type="CDD" id="cd18606">
    <property type="entry name" value="ABC_6TM_YOR1_D2_like"/>
    <property type="match status" value="1"/>
</dbReference>
<dbReference type="FunFam" id="3.40.50.300:FF:000973">
    <property type="entry name" value="Multidrug resistance-associated protein 4"/>
    <property type="match status" value="1"/>
</dbReference>
<feature type="transmembrane region" description="Helical" evidence="10">
    <location>
        <begin position="909"/>
        <end position="929"/>
    </location>
</feature>
<dbReference type="InterPro" id="IPR036640">
    <property type="entry name" value="ABC1_TM_sf"/>
</dbReference>
<proteinExistence type="inferred from homology"/>
<evidence type="ECO:0000259" key="12">
    <source>
        <dbReference type="PROSITE" id="PS50929"/>
    </source>
</evidence>
<dbReference type="PROSITE" id="PS00211">
    <property type="entry name" value="ABC_TRANSPORTER_1"/>
    <property type="match status" value="2"/>
</dbReference>
<evidence type="ECO:0000313" key="13">
    <source>
        <dbReference type="EMBL" id="ODQ61559.1"/>
    </source>
</evidence>
<feature type="transmembrane region" description="Helical" evidence="10">
    <location>
        <begin position="829"/>
        <end position="846"/>
    </location>
</feature>
<evidence type="ECO:0000256" key="2">
    <source>
        <dbReference type="ARBA" id="ARBA00009726"/>
    </source>
</evidence>
<dbReference type="InterPro" id="IPR003593">
    <property type="entry name" value="AAA+_ATPase"/>
</dbReference>
<feature type="domain" description="ABC transporter" evidence="11">
    <location>
        <begin position="1000"/>
        <end position="1226"/>
    </location>
</feature>
<feature type="transmembrane region" description="Helical" evidence="10">
    <location>
        <begin position="686"/>
        <end position="715"/>
    </location>
</feature>
<evidence type="ECO:0000256" key="9">
    <source>
        <dbReference type="ARBA" id="ARBA00023136"/>
    </source>
</evidence>
<dbReference type="Pfam" id="PF00005">
    <property type="entry name" value="ABC_tran"/>
    <property type="match status" value="2"/>
</dbReference>
<dbReference type="FunFam" id="1.20.1560.10:FF:000010">
    <property type="entry name" value="Multidrug resistance-associated ABC transporter"/>
    <property type="match status" value="1"/>
</dbReference>
<dbReference type="Gene3D" id="3.40.50.300">
    <property type="entry name" value="P-loop containing nucleotide triphosphate hydrolases"/>
    <property type="match status" value="2"/>
</dbReference>
<keyword evidence="3" id="KW-0813">Transport</keyword>
<dbReference type="InterPro" id="IPR011527">
    <property type="entry name" value="ABC1_TM_dom"/>
</dbReference>
<dbReference type="OrthoDB" id="6500128at2759"/>
<dbReference type="SMART" id="SM00382">
    <property type="entry name" value="AAA"/>
    <property type="match status" value="2"/>
</dbReference>
<dbReference type="GO" id="GO:0005524">
    <property type="term" value="F:ATP binding"/>
    <property type="evidence" value="ECO:0007669"/>
    <property type="project" value="UniProtKB-KW"/>
</dbReference>
<feature type="transmembrane region" description="Helical" evidence="10">
    <location>
        <begin position="151"/>
        <end position="174"/>
    </location>
</feature>
<dbReference type="CDD" id="cd03250">
    <property type="entry name" value="ABCC_MRP_domain1"/>
    <property type="match status" value="1"/>
</dbReference>
<evidence type="ECO:0000256" key="10">
    <source>
        <dbReference type="SAM" id="Phobius"/>
    </source>
</evidence>
<keyword evidence="14" id="KW-1185">Reference proteome</keyword>
<dbReference type="RefSeq" id="XP_019040766.1">
    <property type="nucleotide sequence ID" value="XM_019182847.1"/>
</dbReference>